<gene>
    <name evidence="6" type="ORF">QBC41DRAFT_245529</name>
</gene>
<organism evidence="6 7">
    <name type="scientific">Cercophora samala</name>
    <dbReference type="NCBI Taxonomy" id="330535"/>
    <lineage>
        <taxon>Eukaryota</taxon>
        <taxon>Fungi</taxon>
        <taxon>Dikarya</taxon>
        <taxon>Ascomycota</taxon>
        <taxon>Pezizomycotina</taxon>
        <taxon>Sordariomycetes</taxon>
        <taxon>Sordariomycetidae</taxon>
        <taxon>Sordariales</taxon>
        <taxon>Lasiosphaeriaceae</taxon>
        <taxon>Cercophora</taxon>
    </lineage>
</organism>
<dbReference type="AlphaFoldDB" id="A0AA39ZHY7"/>
<dbReference type="GO" id="GO:0003839">
    <property type="term" value="F:gamma-glutamylcyclotransferase activity"/>
    <property type="evidence" value="ECO:0007669"/>
    <property type="project" value="UniProtKB-EC"/>
</dbReference>
<feature type="active site" description="Proton acceptor" evidence="3">
    <location>
        <position position="86"/>
    </location>
</feature>
<dbReference type="CDD" id="cd06661">
    <property type="entry name" value="GGCT_like"/>
    <property type="match status" value="1"/>
</dbReference>
<feature type="binding site" evidence="4">
    <location>
        <begin position="9"/>
        <end position="14"/>
    </location>
    <ligand>
        <name>substrate</name>
    </ligand>
</feature>
<proteinExistence type="predicted"/>
<dbReference type="EMBL" id="JAULSY010000021">
    <property type="protein sequence ID" value="KAK0671378.1"/>
    <property type="molecule type" value="Genomic_DNA"/>
</dbReference>
<keyword evidence="2" id="KW-0456">Lyase</keyword>
<evidence type="ECO:0000256" key="4">
    <source>
        <dbReference type="PIRSR" id="PIRSR617939-2"/>
    </source>
</evidence>
<protein>
    <recommendedName>
        <fullName evidence="1">gamma-glutamylcyclotransferase</fullName>
        <ecNumber evidence="1">4.3.2.9</ecNumber>
    </recommendedName>
</protein>
<dbReference type="PANTHER" id="PTHR12935">
    <property type="entry name" value="GAMMA-GLUTAMYLCYCLOTRANSFERASE"/>
    <property type="match status" value="1"/>
</dbReference>
<accession>A0AA39ZHY7</accession>
<dbReference type="PANTHER" id="PTHR12935:SF0">
    <property type="entry name" value="GAMMA-GLUTAMYLCYCLOTRANSFERASE"/>
    <property type="match status" value="1"/>
</dbReference>
<feature type="domain" description="Gamma-glutamylcyclotransferase AIG2-like" evidence="5">
    <location>
        <begin position="9"/>
        <end position="106"/>
    </location>
</feature>
<name>A0AA39ZHY7_9PEZI</name>
<dbReference type="EC" id="4.3.2.9" evidence="1"/>
<reference evidence="6" key="1">
    <citation type="submission" date="2023-06" db="EMBL/GenBank/DDBJ databases">
        <title>Genome-scale phylogeny and comparative genomics of the fungal order Sordariales.</title>
        <authorList>
            <consortium name="Lawrence Berkeley National Laboratory"/>
            <person name="Hensen N."/>
            <person name="Bonometti L."/>
            <person name="Westerberg I."/>
            <person name="Brannstrom I.O."/>
            <person name="Guillou S."/>
            <person name="Cros-Aarteil S."/>
            <person name="Calhoun S."/>
            <person name="Haridas S."/>
            <person name="Kuo A."/>
            <person name="Mondo S."/>
            <person name="Pangilinan J."/>
            <person name="Riley R."/>
            <person name="Labutti K."/>
            <person name="Andreopoulos B."/>
            <person name="Lipzen A."/>
            <person name="Chen C."/>
            <person name="Yanf M."/>
            <person name="Daum C."/>
            <person name="Ng V."/>
            <person name="Clum A."/>
            <person name="Steindorff A."/>
            <person name="Ohm R."/>
            <person name="Martin F."/>
            <person name="Silar P."/>
            <person name="Natvig D."/>
            <person name="Lalanne C."/>
            <person name="Gautier V."/>
            <person name="Ament-Velasquez S.L."/>
            <person name="Kruys A."/>
            <person name="Hutchinson M.I."/>
            <person name="Powell A.J."/>
            <person name="Barry K."/>
            <person name="Miller A.N."/>
            <person name="Grigoriev I.V."/>
            <person name="Debuchy R."/>
            <person name="Gladieux P."/>
            <person name="Thoren M.H."/>
            <person name="Johannesson H."/>
        </authorList>
    </citation>
    <scope>NUCLEOTIDE SEQUENCE</scope>
    <source>
        <strain evidence="6">CBS 307.81</strain>
    </source>
</reference>
<dbReference type="InterPro" id="IPR009288">
    <property type="entry name" value="AIG2-like_dom"/>
</dbReference>
<evidence type="ECO:0000256" key="2">
    <source>
        <dbReference type="ARBA" id="ARBA00023239"/>
    </source>
</evidence>
<comment type="caution">
    <text evidence="6">The sequence shown here is derived from an EMBL/GenBank/DDBJ whole genome shotgun (WGS) entry which is preliminary data.</text>
</comment>
<evidence type="ECO:0000313" key="6">
    <source>
        <dbReference type="EMBL" id="KAK0671378.1"/>
    </source>
</evidence>
<feature type="non-terminal residue" evidence="6">
    <location>
        <position position="238"/>
    </location>
</feature>
<sequence>MGGTPQKLYFGYGSNLWLDQMSHRCPSSPHLGLGRLKGHKWFINSRGYANIARSPSPSPSRSEAEEVWGLVYQLTPEDEATLDINEGVPYAYEKREITVEFWEKGTGVVGGDGDKDKKRGEEREMLVYIDFERDKGGFKPREEYIVRMNRGIDDALKEGVPKRYVDEVLRGYIPAEEQSMEVQKLAEKQAGGFRDESGVVPTRVTAEAVGSGVDLLKVGGGGGGGGVKGIRGVLDGRE</sequence>
<dbReference type="InterPro" id="IPR036568">
    <property type="entry name" value="GGCT-like_sf"/>
</dbReference>
<dbReference type="Proteomes" id="UP001174997">
    <property type="component" value="Unassembled WGS sequence"/>
</dbReference>
<dbReference type="SUPFAM" id="SSF110857">
    <property type="entry name" value="Gamma-glutamyl cyclotransferase-like"/>
    <property type="match status" value="1"/>
</dbReference>
<evidence type="ECO:0000256" key="1">
    <source>
        <dbReference type="ARBA" id="ARBA00012346"/>
    </source>
</evidence>
<evidence type="ECO:0000259" key="5">
    <source>
        <dbReference type="Pfam" id="PF06094"/>
    </source>
</evidence>
<dbReference type="Gene3D" id="3.10.490.10">
    <property type="entry name" value="Gamma-glutamyl cyclotransferase-like"/>
    <property type="match status" value="1"/>
</dbReference>
<evidence type="ECO:0000313" key="7">
    <source>
        <dbReference type="Proteomes" id="UP001174997"/>
    </source>
</evidence>
<evidence type="ECO:0000256" key="3">
    <source>
        <dbReference type="PIRSR" id="PIRSR617939-1"/>
    </source>
</evidence>
<dbReference type="InterPro" id="IPR013024">
    <property type="entry name" value="GGCT-like"/>
</dbReference>
<keyword evidence="7" id="KW-1185">Reference proteome</keyword>
<dbReference type="InterPro" id="IPR017939">
    <property type="entry name" value="G-Glutamylcylcotransferase"/>
</dbReference>
<dbReference type="Pfam" id="PF06094">
    <property type="entry name" value="GGACT"/>
    <property type="match status" value="1"/>
</dbReference>